<organism evidence="2 3">
    <name type="scientific">Mugilogobius chulae</name>
    <name type="common">yellowstripe goby</name>
    <dbReference type="NCBI Taxonomy" id="88201"/>
    <lineage>
        <taxon>Eukaryota</taxon>
        <taxon>Metazoa</taxon>
        <taxon>Chordata</taxon>
        <taxon>Craniata</taxon>
        <taxon>Vertebrata</taxon>
        <taxon>Euteleostomi</taxon>
        <taxon>Actinopterygii</taxon>
        <taxon>Neopterygii</taxon>
        <taxon>Teleostei</taxon>
        <taxon>Neoteleostei</taxon>
        <taxon>Acanthomorphata</taxon>
        <taxon>Gobiaria</taxon>
        <taxon>Gobiiformes</taxon>
        <taxon>Gobioidei</taxon>
        <taxon>Gobiidae</taxon>
        <taxon>Gobionellinae</taxon>
        <taxon>Mugilogobius</taxon>
    </lineage>
</organism>
<reference evidence="3" key="1">
    <citation type="submission" date="2024-04" db="EMBL/GenBank/DDBJ databases">
        <title>Salinicola lusitanus LLJ914,a marine bacterium isolated from the Okinawa Trough.</title>
        <authorList>
            <person name="Li J."/>
        </authorList>
    </citation>
    <scope>NUCLEOTIDE SEQUENCE [LARGE SCALE GENOMIC DNA]</scope>
</reference>
<dbReference type="PANTHER" id="PTHR17609">
    <property type="entry name" value="HMG DOMAIN-CONTAINING PROTEIN 3"/>
    <property type="match status" value="1"/>
</dbReference>
<dbReference type="InterPro" id="IPR003034">
    <property type="entry name" value="SAP_dom"/>
</dbReference>
<name>A0AAW0PT52_9GOBI</name>
<keyword evidence="3" id="KW-1185">Reference proteome</keyword>
<gene>
    <name evidence="2" type="ORF">WMY93_006204</name>
</gene>
<proteinExistence type="predicted"/>
<evidence type="ECO:0000313" key="3">
    <source>
        <dbReference type="Proteomes" id="UP001460270"/>
    </source>
</evidence>
<dbReference type="Proteomes" id="UP001460270">
    <property type="component" value="Unassembled WGS sequence"/>
</dbReference>
<evidence type="ECO:0000259" key="1">
    <source>
        <dbReference type="PROSITE" id="PS50800"/>
    </source>
</evidence>
<evidence type="ECO:0000313" key="2">
    <source>
        <dbReference type="EMBL" id="KAK7929809.1"/>
    </source>
</evidence>
<dbReference type="PANTHER" id="PTHR17609:SF3">
    <property type="entry name" value="SAP DOMAIN-CONTAINING PROTEIN"/>
    <property type="match status" value="1"/>
</dbReference>
<dbReference type="EMBL" id="JBBPFD010000004">
    <property type="protein sequence ID" value="KAK7929809.1"/>
    <property type="molecule type" value="Genomic_DNA"/>
</dbReference>
<comment type="caution">
    <text evidence="2">The sequence shown here is derived from an EMBL/GenBank/DDBJ whole genome shotgun (WGS) entry which is preliminary data.</text>
</comment>
<sequence length="538" mass="60435">MQPVKLPHDQFGCTACPKVGHFAALAVHVLTHEKSALHHNDMPLNITDVNTPPCPDSSPHRSRTGPLARHAFEYYGHQDTVDITKSSSTTNYITHRCTWGGEHRVLCELEKCKTALEFSQRSGAMGFQCMHLRSVSYCPSSQEDNTNLSDDILNDMVANKWISDATKMTCLQRRAAAESVNSPLSKIVELDKEESSEMHVSVLETNISYYARKICTTDQDLTNTLPTGSESVLLWNHNQYPPEGKTLTSLVKYLLSSKRIPAELTEDITSVKKEFPTHLIPFETACHYCSVPLSDPIVITRKAQIVCVSSTIEINDLQDPPPDFDGRVDIETFWHSVSEEIVCQGFVKSNRTNPCCVPPSFVKWAPWISPRTRGSNSVWNTEFSKTRSTKYPENNADIEVSEERLSDELVKVKVEDLRDLVKSCGLNNNGSKIDLLLRLRKEMKTRSTYDKVFEKVWGASGGLAVILCPCGIVNAVKFNLRAESPRDYADMLLSFKHFPNITVYDFARGLAAHTNLRAPVDIPFRPNEGGLHRLHLRT</sequence>
<accession>A0AAW0PT52</accession>
<protein>
    <recommendedName>
        <fullName evidence="1">SAP domain-containing protein</fullName>
    </recommendedName>
</protein>
<dbReference type="InterPro" id="IPR039598">
    <property type="entry name" value="HMGXB3"/>
</dbReference>
<feature type="domain" description="SAP" evidence="1">
    <location>
        <begin position="409"/>
        <end position="443"/>
    </location>
</feature>
<dbReference type="PROSITE" id="PS50800">
    <property type="entry name" value="SAP"/>
    <property type="match status" value="1"/>
</dbReference>
<dbReference type="AlphaFoldDB" id="A0AAW0PT52"/>